<evidence type="ECO:0000256" key="8">
    <source>
        <dbReference type="ARBA" id="ARBA00022989"/>
    </source>
</evidence>
<evidence type="ECO:0000256" key="10">
    <source>
        <dbReference type="SAM" id="Phobius"/>
    </source>
</evidence>
<organism evidence="12 13">
    <name type="scientific">Exophiala aquamarina CBS 119918</name>
    <dbReference type="NCBI Taxonomy" id="1182545"/>
    <lineage>
        <taxon>Eukaryota</taxon>
        <taxon>Fungi</taxon>
        <taxon>Dikarya</taxon>
        <taxon>Ascomycota</taxon>
        <taxon>Pezizomycotina</taxon>
        <taxon>Eurotiomycetes</taxon>
        <taxon>Chaetothyriomycetidae</taxon>
        <taxon>Chaetothyriales</taxon>
        <taxon>Herpotrichiellaceae</taxon>
        <taxon>Exophiala</taxon>
    </lineage>
</organism>
<comment type="similarity">
    <text evidence="3">Belongs to the peptidase S54 family.</text>
</comment>
<dbReference type="AlphaFoldDB" id="A0A072P0S0"/>
<keyword evidence="8 10" id="KW-1133">Transmembrane helix</keyword>
<dbReference type="EC" id="3.4.21.105" evidence="4"/>
<dbReference type="InterPro" id="IPR035952">
    <property type="entry name" value="Rhomboid-like_sf"/>
</dbReference>
<feature type="transmembrane region" description="Helical" evidence="10">
    <location>
        <begin position="33"/>
        <end position="57"/>
    </location>
</feature>
<feature type="transmembrane region" description="Helical" evidence="10">
    <location>
        <begin position="173"/>
        <end position="190"/>
    </location>
</feature>
<evidence type="ECO:0000256" key="2">
    <source>
        <dbReference type="ARBA" id="ARBA00004141"/>
    </source>
</evidence>
<evidence type="ECO:0000313" key="13">
    <source>
        <dbReference type="Proteomes" id="UP000027920"/>
    </source>
</evidence>
<keyword evidence="7" id="KW-0378">Hydrolase</keyword>
<dbReference type="EMBL" id="AMGV01000012">
    <property type="protein sequence ID" value="KEF53734.1"/>
    <property type="molecule type" value="Genomic_DNA"/>
</dbReference>
<name>A0A072P0S0_9EURO</name>
<feature type="transmembrane region" description="Helical" evidence="10">
    <location>
        <begin position="196"/>
        <end position="217"/>
    </location>
</feature>
<keyword evidence="5" id="KW-0645">Protease</keyword>
<evidence type="ECO:0000256" key="1">
    <source>
        <dbReference type="ARBA" id="ARBA00000156"/>
    </source>
</evidence>
<evidence type="ECO:0000256" key="4">
    <source>
        <dbReference type="ARBA" id="ARBA00013039"/>
    </source>
</evidence>
<gene>
    <name evidence="12" type="ORF">A1O9_10135</name>
</gene>
<protein>
    <recommendedName>
        <fullName evidence="4">rhomboid protease</fullName>
        <ecNumber evidence="4">3.4.21.105</ecNumber>
    </recommendedName>
</protein>
<keyword evidence="13" id="KW-1185">Reference proteome</keyword>
<dbReference type="VEuPathDB" id="FungiDB:A1O9_10135"/>
<dbReference type="PANTHER" id="PTHR43066">
    <property type="entry name" value="RHOMBOID-RELATED PROTEIN"/>
    <property type="match status" value="1"/>
</dbReference>
<feature type="transmembrane region" description="Helical" evidence="10">
    <location>
        <begin position="141"/>
        <end position="161"/>
    </location>
</feature>
<dbReference type="RefSeq" id="XP_013256324.1">
    <property type="nucleotide sequence ID" value="XM_013400870.1"/>
</dbReference>
<comment type="subcellular location">
    <subcellularLocation>
        <location evidence="2">Membrane</location>
        <topology evidence="2">Multi-pass membrane protein</topology>
    </subcellularLocation>
</comment>
<feature type="transmembrane region" description="Helical" evidence="10">
    <location>
        <begin position="77"/>
        <end position="99"/>
    </location>
</feature>
<proteinExistence type="inferred from homology"/>
<evidence type="ECO:0000256" key="3">
    <source>
        <dbReference type="ARBA" id="ARBA00009045"/>
    </source>
</evidence>
<dbReference type="Proteomes" id="UP000027920">
    <property type="component" value="Unassembled WGS sequence"/>
</dbReference>
<keyword evidence="9 10" id="KW-0472">Membrane</keyword>
<evidence type="ECO:0000259" key="11">
    <source>
        <dbReference type="Pfam" id="PF01694"/>
    </source>
</evidence>
<evidence type="ECO:0000256" key="7">
    <source>
        <dbReference type="ARBA" id="ARBA00022801"/>
    </source>
</evidence>
<accession>A0A072P0S0</accession>
<comment type="catalytic activity">
    <reaction evidence="1">
        <text>Cleaves type-1 transmembrane domains using a catalytic dyad composed of serine and histidine that are contributed by different transmembrane domains.</text>
        <dbReference type="EC" id="3.4.21.105"/>
    </reaction>
</comment>
<dbReference type="OrthoDB" id="10257275at2759"/>
<evidence type="ECO:0000256" key="6">
    <source>
        <dbReference type="ARBA" id="ARBA00022692"/>
    </source>
</evidence>
<dbReference type="GeneID" id="25285040"/>
<evidence type="ECO:0000256" key="9">
    <source>
        <dbReference type="ARBA" id="ARBA00023136"/>
    </source>
</evidence>
<keyword evidence="6 10" id="KW-0812">Transmembrane</keyword>
<reference evidence="12 13" key="1">
    <citation type="submission" date="2013-03" db="EMBL/GenBank/DDBJ databases">
        <title>The Genome Sequence of Exophiala aquamarina CBS 119918.</title>
        <authorList>
            <consortium name="The Broad Institute Genomics Platform"/>
            <person name="Cuomo C."/>
            <person name="de Hoog S."/>
            <person name="Gorbushina A."/>
            <person name="Walker B."/>
            <person name="Young S.K."/>
            <person name="Zeng Q."/>
            <person name="Gargeya S."/>
            <person name="Fitzgerald M."/>
            <person name="Haas B."/>
            <person name="Abouelleil A."/>
            <person name="Allen A.W."/>
            <person name="Alvarado L."/>
            <person name="Arachchi H.M."/>
            <person name="Berlin A.M."/>
            <person name="Chapman S.B."/>
            <person name="Gainer-Dewar J."/>
            <person name="Goldberg J."/>
            <person name="Griggs A."/>
            <person name="Gujja S."/>
            <person name="Hansen M."/>
            <person name="Howarth C."/>
            <person name="Imamovic A."/>
            <person name="Ireland A."/>
            <person name="Larimer J."/>
            <person name="McCowan C."/>
            <person name="Murphy C."/>
            <person name="Pearson M."/>
            <person name="Poon T.W."/>
            <person name="Priest M."/>
            <person name="Roberts A."/>
            <person name="Saif S."/>
            <person name="Shea T."/>
            <person name="Sisk P."/>
            <person name="Sykes S."/>
            <person name="Wortman J."/>
            <person name="Nusbaum C."/>
            <person name="Birren B."/>
        </authorList>
    </citation>
    <scope>NUCLEOTIDE SEQUENCE [LARGE SCALE GENOMIC DNA]</scope>
    <source>
        <strain evidence="12 13">CBS 119918</strain>
    </source>
</reference>
<sequence>MAPPARISIGNLPFRAPSFNPARLRTYVFRLPLFTRLILLAIFAFWLLELQTVWSVIQWGALIPKEIGFSSMYRLNTFPLIHLGFFHMLMDTICLVPLLERFEAEWGTLTSIALFMGPLGQIPAALYLLLDYVILRDNTPVLGASIWVFLLLASEAIKTYRANPHLDIAGQKIPTWITPLVLLVVVWILIPNTSFLGHLSGCITGYLWGLGYIRFLAPPEKVLRWIEGKLNLLGRLPHYVSVDQKTYGRYGVLPSSSTSGPGEHMSPIGLGWIGNGSSSGPGQRLGP</sequence>
<dbReference type="STRING" id="1182545.A0A072P0S0"/>
<dbReference type="Gene3D" id="1.20.1540.10">
    <property type="entry name" value="Rhomboid-like"/>
    <property type="match status" value="1"/>
</dbReference>
<evidence type="ECO:0000313" key="12">
    <source>
        <dbReference type="EMBL" id="KEF53734.1"/>
    </source>
</evidence>
<dbReference type="InterPro" id="IPR022764">
    <property type="entry name" value="Peptidase_S54_rhomboid_dom"/>
</dbReference>
<dbReference type="GO" id="GO:0016020">
    <property type="term" value="C:membrane"/>
    <property type="evidence" value="ECO:0007669"/>
    <property type="project" value="UniProtKB-SubCell"/>
</dbReference>
<evidence type="ECO:0000256" key="5">
    <source>
        <dbReference type="ARBA" id="ARBA00022670"/>
    </source>
</evidence>
<dbReference type="SUPFAM" id="SSF144091">
    <property type="entry name" value="Rhomboid-like"/>
    <property type="match status" value="1"/>
</dbReference>
<dbReference type="HOGENOM" id="CLU_084816_0_0_1"/>
<dbReference type="GO" id="GO:0006508">
    <property type="term" value="P:proteolysis"/>
    <property type="evidence" value="ECO:0007669"/>
    <property type="project" value="UniProtKB-KW"/>
</dbReference>
<dbReference type="Pfam" id="PF01694">
    <property type="entry name" value="Rhomboid"/>
    <property type="match status" value="1"/>
</dbReference>
<feature type="transmembrane region" description="Helical" evidence="10">
    <location>
        <begin position="106"/>
        <end position="129"/>
    </location>
</feature>
<dbReference type="PANTHER" id="PTHR43066:SF1">
    <property type="entry name" value="RHOMBOID PROTEIN 2"/>
    <property type="match status" value="1"/>
</dbReference>
<dbReference type="GO" id="GO:0004252">
    <property type="term" value="F:serine-type endopeptidase activity"/>
    <property type="evidence" value="ECO:0007669"/>
    <property type="project" value="InterPro"/>
</dbReference>
<comment type="caution">
    <text evidence="12">The sequence shown here is derived from an EMBL/GenBank/DDBJ whole genome shotgun (WGS) entry which is preliminary data.</text>
</comment>
<feature type="domain" description="Peptidase S54 rhomboid" evidence="11">
    <location>
        <begin position="71"/>
        <end position="213"/>
    </location>
</feature>